<reference evidence="1 2" key="1">
    <citation type="submission" date="2021-01" db="EMBL/GenBank/DDBJ databases">
        <title>Streptomyces acididurans sp. nov., isolated from a peat swamp forest soil.</title>
        <authorList>
            <person name="Chantavorakit T."/>
            <person name="Duangmal K."/>
        </authorList>
    </citation>
    <scope>NUCLEOTIDE SEQUENCE [LARGE SCALE GENOMIC DNA]</scope>
    <source>
        <strain evidence="1 2">KK5PA1</strain>
    </source>
</reference>
<proteinExistence type="predicted"/>
<name>A0ABS2TXE3_9ACTN</name>
<gene>
    <name evidence="1" type="ORF">ITX44_20840</name>
</gene>
<comment type="caution">
    <text evidence="1">The sequence shown here is derived from an EMBL/GenBank/DDBJ whole genome shotgun (WGS) entry which is preliminary data.</text>
</comment>
<dbReference type="Proteomes" id="UP000749040">
    <property type="component" value="Unassembled WGS sequence"/>
</dbReference>
<evidence type="ECO:0000313" key="1">
    <source>
        <dbReference type="EMBL" id="MBM9506930.1"/>
    </source>
</evidence>
<dbReference type="EMBL" id="JADKYB010000011">
    <property type="protein sequence ID" value="MBM9506930.1"/>
    <property type="molecule type" value="Genomic_DNA"/>
</dbReference>
<organism evidence="1 2">
    <name type="scientific">Actinacidiphila acididurans</name>
    <dbReference type="NCBI Taxonomy" id="2784346"/>
    <lineage>
        <taxon>Bacteria</taxon>
        <taxon>Bacillati</taxon>
        <taxon>Actinomycetota</taxon>
        <taxon>Actinomycetes</taxon>
        <taxon>Kitasatosporales</taxon>
        <taxon>Streptomycetaceae</taxon>
        <taxon>Actinacidiphila</taxon>
    </lineage>
</organism>
<accession>A0ABS2TXE3</accession>
<protein>
    <recommendedName>
        <fullName evidence="3">Secreted protein</fullName>
    </recommendedName>
</protein>
<sequence>MLVAAAGVAATAHAVGGWTQTGSSLQSTLGAGEGVTTVQQAGGGDSVVYRGVGSIPLGTRIEGWSHIGDPDSVNGYVFDAYQSGASAPTSKMFRVTTPSGSAYEYTHPLVAGEMYNNSFDAVSPDGQWMVAGEWGTMDHLQIYPTPILNPATAPKGGSLALSGLIHLDVPVNNVQGCDFTGPTQLICASDDSSKTLFPDDKPLLQVDLTQPLTGGDVTGHVTDLGAIPQDSVCSGTSESEGVDYEAATGVLRVEMIQPSVCGAVTTVYTYTRG</sequence>
<evidence type="ECO:0008006" key="3">
    <source>
        <dbReference type="Google" id="ProtNLM"/>
    </source>
</evidence>
<keyword evidence="2" id="KW-1185">Reference proteome</keyword>
<evidence type="ECO:0000313" key="2">
    <source>
        <dbReference type="Proteomes" id="UP000749040"/>
    </source>
</evidence>